<accession>A0A4U6CWP8</accession>
<gene>
    <name evidence="1" type="ORF">FDK13_27260</name>
</gene>
<proteinExistence type="predicted"/>
<keyword evidence="2" id="KW-1185">Reference proteome</keyword>
<name>A0A4U6CWP8_9BACT</name>
<evidence type="ECO:0000313" key="1">
    <source>
        <dbReference type="EMBL" id="TKT88077.1"/>
    </source>
</evidence>
<dbReference type="AlphaFoldDB" id="A0A4U6CWP8"/>
<dbReference type="OrthoDB" id="9803176at2"/>
<evidence type="ECO:0000313" key="2">
    <source>
        <dbReference type="Proteomes" id="UP000304900"/>
    </source>
</evidence>
<dbReference type="RefSeq" id="WP_137343191.1">
    <property type="nucleotide sequence ID" value="NZ_BSQH01000008.1"/>
</dbReference>
<dbReference type="Proteomes" id="UP000304900">
    <property type="component" value="Unassembled WGS sequence"/>
</dbReference>
<comment type="caution">
    <text evidence="1">The sequence shown here is derived from an EMBL/GenBank/DDBJ whole genome shotgun (WGS) entry which is preliminary data.</text>
</comment>
<protein>
    <submittedName>
        <fullName evidence="1">Uncharacterized protein</fullName>
    </submittedName>
</protein>
<reference evidence="1 2" key="1">
    <citation type="submission" date="2019-05" db="EMBL/GenBank/DDBJ databases">
        <title>Dyadobacter AR-3-8 sp. nov., isolated from arctic soil.</title>
        <authorList>
            <person name="Chaudhary D.K."/>
        </authorList>
    </citation>
    <scope>NUCLEOTIDE SEQUENCE [LARGE SCALE GENOMIC DNA]</scope>
    <source>
        <strain evidence="1 2">AR-3-8</strain>
    </source>
</reference>
<dbReference type="EMBL" id="SZVO01000016">
    <property type="protein sequence ID" value="TKT88077.1"/>
    <property type="molecule type" value="Genomic_DNA"/>
</dbReference>
<sequence>MELSVNEELVQPKLPIPKNEMAGIISLSELDMDFSDPHTHFKDLALPALLTEVRLWLWTGLVKHLIESLKGNLSITSVPGEGDVFYVELPQN</sequence>
<organism evidence="1 2">
    <name type="scientific">Dyadobacter frigoris</name>
    <dbReference type="NCBI Taxonomy" id="2576211"/>
    <lineage>
        <taxon>Bacteria</taxon>
        <taxon>Pseudomonadati</taxon>
        <taxon>Bacteroidota</taxon>
        <taxon>Cytophagia</taxon>
        <taxon>Cytophagales</taxon>
        <taxon>Spirosomataceae</taxon>
        <taxon>Dyadobacter</taxon>
    </lineage>
</organism>